<evidence type="ECO:0000313" key="2">
    <source>
        <dbReference type="Proteomes" id="UP001499988"/>
    </source>
</evidence>
<evidence type="ECO:0000313" key="1">
    <source>
        <dbReference type="EMBL" id="GAA4871284.1"/>
    </source>
</evidence>
<proteinExistence type="predicted"/>
<keyword evidence="2" id="KW-1185">Reference proteome</keyword>
<reference evidence="2" key="1">
    <citation type="journal article" date="2019" name="Int. J. Syst. Evol. Microbiol.">
        <title>The Global Catalogue of Microorganisms (GCM) 10K type strain sequencing project: providing services to taxonomists for standard genome sequencing and annotation.</title>
        <authorList>
            <consortium name="The Broad Institute Genomics Platform"/>
            <consortium name="The Broad Institute Genome Sequencing Center for Infectious Disease"/>
            <person name="Wu L."/>
            <person name="Ma J."/>
        </authorList>
    </citation>
    <scope>NUCLEOTIDE SEQUENCE [LARGE SCALE GENOMIC DNA]</scope>
    <source>
        <strain evidence="2">JCM 18401</strain>
    </source>
</reference>
<name>A0ABP9E777_9GAMM</name>
<dbReference type="EMBL" id="BAABJZ010000001">
    <property type="protein sequence ID" value="GAA4871284.1"/>
    <property type="molecule type" value="Genomic_DNA"/>
</dbReference>
<comment type="caution">
    <text evidence="1">The sequence shown here is derived from an EMBL/GenBank/DDBJ whole genome shotgun (WGS) entry which is preliminary data.</text>
</comment>
<accession>A0ABP9E777</accession>
<sequence length="65" mass="7102">MALLIAMVGLQARWLVAEYASNMPVVPVLLGPEGIAKQIFLGVRRDHTQAEYLSAFFVMAKAQGL</sequence>
<evidence type="ECO:0008006" key="3">
    <source>
        <dbReference type="Google" id="ProtNLM"/>
    </source>
</evidence>
<organism evidence="1 2">
    <name type="scientific">Ferrimonas pelagia</name>
    <dbReference type="NCBI Taxonomy" id="1177826"/>
    <lineage>
        <taxon>Bacteria</taxon>
        <taxon>Pseudomonadati</taxon>
        <taxon>Pseudomonadota</taxon>
        <taxon>Gammaproteobacteria</taxon>
        <taxon>Alteromonadales</taxon>
        <taxon>Ferrimonadaceae</taxon>
        <taxon>Ferrimonas</taxon>
    </lineage>
</organism>
<dbReference type="RefSeq" id="WP_345331989.1">
    <property type="nucleotide sequence ID" value="NZ_BAABJZ010000001.1"/>
</dbReference>
<dbReference type="Proteomes" id="UP001499988">
    <property type="component" value="Unassembled WGS sequence"/>
</dbReference>
<gene>
    <name evidence="1" type="ORF">GCM10023333_00030</name>
</gene>
<protein>
    <recommendedName>
        <fullName evidence="3">LysR family transcriptional regulator</fullName>
    </recommendedName>
</protein>